<protein>
    <submittedName>
        <fullName evidence="3">Putative transmembrane receptor wsc1</fullName>
    </submittedName>
</protein>
<dbReference type="AlphaFoldDB" id="A0A6B0V4I5"/>
<feature type="chain" id="PRO_5025330353" evidence="2">
    <location>
        <begin position="22"/>
        <end position="227"/>
    </location>
</feature>
<feature type="signal peptide" evidence="2">
    <location>
        <begin position="1"/>
        <end position="21"/>
    </location>
</feature>
<organism evidence="3">
    <name type="scientific">Ixodes ricinus</name>
    <name type="common">Common tick</name>
    <name type="synonym">Acarus ricinus</name>
    <dbReference type="NCBI Taxonomy" id="34613"/>
    <lineage>
        <taxon>Eukaryota</taxon>
        <taxon>Metazoa</taxon>
        <taxon>Ecdysozoa</taxon>
        <taxon>Arthropoda</taxon>
        <taxon>Chelicerata</taxon>
        <taxon>Arachnida</taxon>
        <taxon>Acari</taxon>
        <taxon>Parasitiformes</taxon>
        <taxon>Ixodida</taxon>
        <taxon>Ixodoidea</taxon>
        <taxon>Ixodidae</taxon>
        <taxon>Ixodinae</taxon>
        <taxon>Ixodes</taxon>
    </lineage>
</organism>
<feature type="region of interest" description="Disordered" evidence="1">
    <location>
        <begin position="162"/>
        <end position="227"/>
    </location>
</feature>
<feature type="region of interest" description="Disordered" evidence="1">
    <location>
        <begin position="21"/>
        <end position="42"/>
    </location>
</feature>
<proteinExistence type="predicted"/>
<keyword evidence="3" id="KW-0472">Membrane</keyword>
<keyword evidence="3" id="KW-0812">Transmembrane</keyword>
<name>A0A6B0V4I5_IXORI</name>
<feature type="compositionally biased region" description="Acidic residues" evidence="1">
    <location>
        <begin position="179"/>
        <end position="227"/>
    </location>
</feature>
<evidence type="ECO:0000256" key="1">
    <source>
        <dbReference type="SAM" id="MobiDB-lite"/>
    </source>
</evidence>
<sequence>MLWLKLMLVILISEIGERTMCSDSEPAPSTEEKKNSPVTLPPKSLLNATTSDGCNYSEIPYFNDEGMGIEGGFLAVSCIKVCPAGKKENVVEGYGCVNPDVEQRALRQRVAIKRAVSKLPNLRQCSQARTSGSSCLDMYLKASVNSLHGEEVNITVGTCVKETCQPDNPPQHRTVTLMEEGEQDEEDGDEEDEGEEEEEEEEEGEEEEEEEEQEEEQEEEEQEQENP</sequence>
<dbReference type="EMBL" id="GIFC01014641">
    <property type="protein sequence ID" value="MXU96724.1"/>
    <property type="molecule type" value="Transcribed_RNA"/>
</dbReference>
<keyword evidence="2" id="KW-0732">Signal</keyword>
<evidence type="ECO:0000256" key="2">
    <source>
        <dbReference type="SAM" id="SignalP"/>
    </source>
</evidence>
<accession>A0A6B0V4I5</accession>
<keyword evidence="3" id="KW-0675">Receptor</keyword>
<evidence type="ECO:0000313" key="3">
    <source>
        <dbReference type="EMBL" id="MXU96724.1"/>
    </source>
</evidence>
<reference evidence="3" key="1">
    <citation type="submission" date="2019-12" db="EMBL/GenBank/DDBJ databases">
        <title>An insight into the sialome of adult female Ixodes ricinus ticks feeding for 6 days.</title>
        <authorList>
            <person name="Perner J."/>
            <person name="Ribeiro J.M.C."/>
        </authorList>
    </citation>
    <scope>NUCLEOTIDE SEQUENCE</scope>
    <source>
        <strain evidence="3">Semi-engorged</strain>
        <tissue evidence="3">Salivary glands</tissue>
    </source>
</reference>